<accession>A0A919CGK4</accession>
<dbReference type="SUPFAM" id="SSF52540">
    <property type="entry name" value="P-loop containing nucleoside triphosphate hydrolases"/>
    <property type="match status" value="1"/>
</dbReference>
<dbReference type="Gene3D" id="3.40.50.300">
    <property type="entry name" value="P-loop containing nucleotide triphosphate hydrolases"/>
    <property type="match status" value="1"/>
</dbReference>
<feature type="transmembrane region" description="Helical" evidence="1">
    <location>
        <begin position="12"/>
        <end position="32"/>
    </location>
</feature>
<dbReference type="AlphaFoldDB" id="A0A919CGK4"/>
<reference evidence="2" key="2">
    <citation type="submission" date="2020-09" db="EMBL/GenBank/DDBJ databases">
        <authorList>
            <person name="Sun Q."/>
            <person name="Ohkuma M."/>
        </authorList>
    </citation>
    <scope>NUCLEOTIDE SEQUENCE</scope>
    <source>
        <strain evidence="2">JCM 4637</strain>
    </source>
</reference>
<dbReference type="Proteomes" id="UP000638353">
    <property type="component" value="Unassembled WGS sequence"/>
</dbReference>
<sequence>MDTRSVILAQSNTLLDTAGTLVTVVAAVPGWITGNLWWLIPLAAIAAFAVEWQVRRLADKASQSRMAVELVPDDTFDPSLEQIFRYAVQLVRASGSGPWTVPRRAKAVRVRMRADGRTPLSYRIEGAAGAAQLLRTTPYAPAVTCRKAPPAKKTKAQHTVRAEFVLRGLTVAPLRDVPLEPDPLQPLADAVADLRTDLGDVAEICLDIQRAPAWHLKARRWQAMEDARTTEHREARRASSWVRRDAERAEDSVWGVLRELVGGRETRGGPRWVMPPAPRRVDADKALGKLTGTHLVRVQLLVRCSSDMEGRAKARLRQLEAALDVFGGEARWQMRGFRLGPWHYSSDRSPARKSFDRRWATGQVRAPRSNWVALGELAGMLKPPTRHCRLPLLATAVPTWVPGNRDLVLQGWHRSGDGQRRMVATREDETLFEVAVGKSGWGKTERALCQAVGLARAGRGLLFVDPHGDSWHRAAPYLAVEEVAGRIARIDLAATSPQARSGCWNPLGMDQGQEAHQVIAQSVDAFAAALGWNAVSAPRALTIFTKAVEALVTVNTQACRAQQTGAQATVFQVRALLSDAAFRESVVAVLEEEAAQWWRTSFAALPADALPVVLNPLDRLAADPVTRAFLGNPVGAYNIRAAMDAGMVVWICPAGDGPTDRLLVSLLMRDLLRAGLSRRDIPARHRVPFRTYLDELITLDGAASESLAQMQEQLRKFGIRLHGMTQLLQRLSEPVRASLLQNASTLTTTAGSMAAIRHITGEWNERVDAGAVARLPRYHHYATLPAKGERVGPLLLEGPRLEDVFGDGAKPAAVGALARAADDLAQARPRDALAEAALTHTTTVQHFLTHTSRPALTRPTSRKEYS</sequence>
<protein>
    <submittedName>
        <fullName evidence="2">ATP/GTP-binding protein</fullName>
    </submittedName>
</protein>
<keyword evidence="1" id="KW-0472">Membrane</keyword>
<dbReference type="RefSeq" id="WP_189828407.1">
    <property type="nucleotide sequence ID" value="NZ_BMVC01000031.1"/>
</dbReference>
<gene>
    <name evidence="2" type="ORF">GCM10010334_82010</name>
</gene>
<evidence type="ECO:0000313" key="3">
    <source>
        <dbReference type="Proteomes" id="UP000638353"/>
    </source>
</evidence>
<proteinExistence type="predicted"/>
<organism evidence="2 3">
    <name type="scientific">Streptomyces finlayi</name>
    <dbReference type="NCBI Taxonomy" id="67296"/>
    <lineage>
        <taxon>Bacteria</taxon>
        <taxon>Bacillati</taxon>
        <taxon>Actinomycetota</taxon>
        <taxon>Actinomycetes</taxon>
        <taxon>Kitasatosporales</taxon>
        <taxon>Streptomycetaceae</taxon>
        <taxon>Streptomyces</taxon>
    </lineage>
</organism>
<dbReference type="InterPro" id="IPR027417">
    <property type="entry name" value="P-loop_NTPase"/>
</dbReference>
<name>A0A919CGK4_9ACTN</name>
<evidence type="ECO:0000256" key="1">
    <source>
        <dbReference type="SAM" id="Phobius"/>
    </source>
</evidence>
<dbReference type="EMBL" id="BMVC01000031">
    <property type="protein sequence ID" value="GHD18823.1"/>
    <property type="molecule type" value="Genomic_DNA"/>
</dbReference>
<keyword evidence="1" id="KW-1133">Transmembrane helix</keyword>
<keyword evidence="1" id="KW-0812">Transmembrane</keyword>
<comment type="caution">
    <text evidence="2">The sequence shown here is derived from an EMBL/GenBank/DDBJ whole genome shotgun (WGS) entry which is preliminary data.</text>
</comment>
<evidence type="ECO:0000313" key="2">
    <source>
        <dbReference type="EMBL" id="GHD18823.1"/>
    </source>
</evidence>
<reference evidence="2" key="1">
    <citation type="journal article" date="2014" name="Int. J. Syst. Evol. Microbiol.">
        <title>Complete genome sequence of Corynebacterium casei LMG S-19264T (=DSM 44701T), isolated from a smear-ripened cheese.</title>
        <authorList>
            <consortium name="US DOE Joint Genome Institute (JGI-PGF)"/>
            <person name="Walter F."/>
            <person name="Albersmeier A."/>
            <person name="Kalinowski J."/>
            <person name="Ruckert C."/>
        </authorList>
    </citation>
    <scope>NUCLEOTIDE SEQUENCE</scope>
    <source>
        <strain evidence="2">JCM 4637</strain>
    </source>
</reference>